<evidence type="ECO:0000256" key="3">
    <source>
        <dbReference type="ARBA" id="ARBA00022553"/>
    </source>
</evidence>
<dbReference type="STRING" id="1167006.UWK_02864"/>
<dbReference type="KEGG" id="dsf:UWK_02864"/>
<dbReference type="EMBL" id="CP003985">
    <property type="protein sequence ID" value="AGF79395.1"/>
    <property type="molecule type" value="Genomic_DNA"/>
</dbReference>
<dbReference type="SMART" id="SM00388">
    <property type="entry name" value="HisKA"/>
    <property type="match status" value="1"/>
</dbReference>
<feature type="transmembrane region" description="Helical" evidence="9">
    <location>
        <begin position="6"/>
        <end position="24"/>
    </location>
</feature>
<sequence length="462" mass="51503">MGLNFVLYLLYGLAFFTLGVSILSRDIRLSELGIAKIIWLLAAFGLTHGFHEWLELFEHLHPHIQTSLFSYFRLAVVSLSFLFLFYFGLFLNIITIYGDNSLETIPSTIKILVGILAMALIMFAAYLDIGTAKDINTRLLVAFPGGLLAGVGLIIYSRTVKAFSKKVAGNFIYAGSFMICYAVLTGIIPSTFIVPFFEVKIIVFRGISAFLIMTFTIRGLSVFSLEQRELINEHLLRFSQSEKLTSMGILAAGIAHEINNPLTNVSLNVEMLKDLIGDDERVNKKIATIERNATRASRIAKELLHFSRDKQTDLKPVDVNRIIKSTKVLLKNHKLSSIITFDLHDAPKIMGIPWKLEEVFINLLMNSIDACTETDSITLTTFQDNENVVIVITDTGYGINKEDAPMIFDPFFTTKDVGKGTGLGLSVSYNIIKQHGGKISFVSDQNNGVIVRVSFPVITDEH</sequence>
<dbReference type="Proteomes" id="UP000011721">
    <property type="component" value="Chromosome"/>
</dbReference>
<feature type="transmembrane region" description="Helical" evidence="9">
    <location>
        <begin position="71"/>
        <end position="97"/>
    </location>
</feature>
<evidence type="ECO:0000256" key="4">
    <source>
        <dbReference type="ARBA" id="ARBA00022679"/>
    </source>
</evidence>
<dbReference type="AlphaFoldDB" id="M1PIH2"/>
<evidence type="ECO:0000256" key="8">
    <source>
        <dbReference type="ARBA" id="ARBA00023012"/>
    </source>
</evidence>
<dbReference type="PRINTS" id="PR00344">
    <property type="entry name" value="BCTRLSENSOR"/>
</dbReference>
<dbReference type="SUPFAM" id="SSF47384">
    <property type="entry name" value="Homodimeric domain of signal transducing histidine kinase"/>
    <property type="match status" value="1"/>
</dbReference>
<keyword evidence="12" id="KW-1185">Reference proteome</keyword>
<evidence type="ECO:0000256" key="1">
    <source>
        <dbReference type="ARBA" id="ARBA00000085"/>
    </source>
</evidence>
<dbReference type="PROSITE" id="PS50109">
    <property type="entry name" value="HIS_KIN"/>
    <property type="match status" value="1"/>
</dbReference>
<keyword evidence="9" id="KW-0812">Transmembrane</keyword>
<dbReference type="RefSeq" id="WP_015405081.1">
    <property type="nucleotide sequence ID" value="NC_020304.1"/>
</dbReference>
<protein>
    <recommendedName>
        <fullName evidence="2">histidine kinase</fullName>
        <ecNumber evidence="2">2.7.13.3</ecNumber>
    </recommendedName>
</protein>
<dbReference type="InterPro" id="IPR036097">
    <property type="entry name" value="HisK_dim/P_sf"/>
</dbReference>
<keyword evidence="6 11" id="KW-0418">Kinase</keyword>
<dbReference type="GO" id="GO:0005524">
    <property type="term" value="F:ATP binding"/>
    <property type="evidence" value="ECO:0007669"/>
    <property type="project" value="UniProtKB-KW"/>
</dbReference>
<comment type="catalytic activity">
    <reaction evidence="1">
        <text>ATP + protein L-histidine = ADP + protein N-phospho-L-histidine.</text>
        <dbReference type="EC" id="2.7.13.3"/>
    </reaction>
</comment>
<feature type="transmembrane region" description="Helical" evidence="9">
    <location>
        <begin position="202"/>
        <end position="225"/>
    </location>
</feature>
<dbReference type="InterPro" id="IPR004358">
    <property type="entry name" value="Sig_transdc_His_kin-like_C"/>
</dbReference>
<dbReference type="InterPro" id="IPR005467">
    <property type="entry name" value="His_kinase_dom"/>
</dbReference>
<dbReference type="InterPro" id="IPR036890">
    <property type="entry name" value="HATPase_C_sf"/>
</dbReference>
<feature type="domain" description="Histidine kinase" evidence="10">
    <location>
        <begin position="253"/>
        <end position="459"/>
    </location>
</feature>
<dbReference type="PATRIC" id="fig|1167006.5.peg.3094"/>
<evidence type="ECO:0000313" key="11">
    <source>
        <dbReference type="EMBL" id="AGF79395.1"/>
    </source>
</evidence>
<evidence type="ECO:0000256" key="9">
    <source>
        <dbReference type="SAM" id="Phobius"/>
    </source>
</evidence>
<dbReference type="PANTHER" id="PTHR43065:SF46">
    <property type="entry name" value="C4-DICARBOXYLATE TRANSPORT SENSOR PROTEIN DCTB"/>
    <property type="match status" value="1"/>
</dbReference>
<dbReference type="InterPro" id="IPR003661">
    <property type="entry name" value="HisK_dim/P_dom"/>
</dbReference>
<gene>
    <name evidence="11" type="ordered locus">UWK_02864</name>
</gene>
<name>M1PIH2_DESSD</name>
<keyword evidence="3" id="KW-0597">Phosphoprotein</keyword>
<keyword evidence="9" id="KW-0472">Membrane</keyword>
<proteinExistence type="predicted"/>
<evidence type="ECO:0000256" key="6">
    <source>
        <dbReference type="ARBA" id="ARBA00022777"/>
    </source>
</evidence>
<feature type="transmembrane region" description="Helical" evidence="9">
    <location>
        <begin position="109"/>
        <end position="127"/>
    </location>
</feature>
<accession>M1PIH2</accession>
<evidence type="ECO:0000256" key="7">
    <source>
        <dbReference type="ARBA" id="ARBA00022840"/>
    </source>
</evidence>
<keyword evidence="8" id="KW-0902">Two-component regulatory system</keyword>
<organism evidence="11 12">
    <name type="scientific">Desulfocapsa sulfexigens (strain DSM 10523 / SB164P1)</name>
    <dbReference type="NCBI Taxonomy" id="1167006"/>
    <lineage>
        <taxon>Bacteria</taxon>
        <taxon>Pseudomonadati</taxon>
        <taxon>Thermodesulfobacteriota</taxon>
        <taxon>Desulfobulbia</taxon>
        <taxon>Desulfobulbales</taxon>
        <taxon>Desulfocapsaceae</taxon>
        <taxon>Desulfocapsa</taxon>
    </lineage>
</organism>
<evidence type="ECO:0000256" key="2">
    <source>
        <dbReference type="ARBA" id="ARBA00012438"/>
    </source>
</evidence>
<feature type="transmembrane region" description="Helical" evidence="9">
    <location>
        <begin position="33"/>
        <end position="51"/>
    </location>
</feature>
<keyword evidence="9" id="KW-1133">Transmembrane helix</keyword>
<feature type="transmembrane region" description="Helical" evidence="9">
    <location>
        <begin position="171"/>
        <end position="196"/>
    </location>
</feature>
<evidence type="ECO:0000313" key="12">
    <source>
        <dbReference type="Proteomes" id="UP000011721"/>
    </source>
</evidence>
<dbReference type="Pfam" id="PF00512">
    <property type="entry name" value="HisKA"/>
    <property type="match status" value="1"/>
</dbReference>
<dbReference type="SUPFAM" id="SSF55874">
    <property type="entry name" value="ATPase domain of HSP90 chaperone/DNA topoisomerase II/histidine kinase"/>
    <property type="match status" value="1"/>
</dbReference>
<dbReference type="GO" id="GO:0000155">
    <property type="term" value="F:phosphorelay sensor kinase activity"/>
    <property type="evidence" value="ECO:0007669"/>
    <property type="project" value="InterPro"/>
</dbReference>
<dbReference type="InterPro" id="IPR003594">
    <property type="entry name" value="HATPase_dom"/>
</dbReference>
<dbReference type="Gene3D" id="1.10.287.130">
    <property type="match status" value="1"/>
</dbReference>
<evidence type="ECO:0000259" key="10">
    <source>
        <dbReference type="PROSITE" id="PS50109"/>
    </source>
</evidence>
<dbReference type="Gene3D" id="3.30.565.10">
    <property type="entry name" value="Histidine kinase-like ATPase, C-terminal domain"/>
    <property type="match status" value="1"/>
</dbReference>
<dbReference type="PANTHER" id="PTHR43065">
    <property type="entry name" value="SENSOR HISTIDINE KINASE"/>
    <property type="match status" value="1"/>
</dbReference>
<reference evidence="12" key="1">
    <citation type="journal article" date="2013" name="Stand. Genomic Sci.">
        <title>Complete genome sequence of Desulfocapsa sulfexigens, a marine deltaproteobacterium specialized in disproportionating inorganic sulfur compounds.</title>
        <authorList>
            <person name="Finster K.W."/>
            <person name="Kjeldsen K.U."/>
            <person name="Kube M."/>
            <person name="Reinhardt R."/>
            <person name="Mussmann M."/>
            <person name="Amann R."/>
            <person name="Schreiber L."/>
        </authorList>
    </citation>
    <scope>NUCLEOTIDE SEQUENCE [LARGE SCALE GENOMIC DNA]</scope>
    <source>
        <strain evidence="12">DSM 10523 / SB164P1</strain>
    </source>
</reference>
<dbReference type="SMART" id="SM00387">
    <property type="entry name" value="HATPase_c"/>
    <property type="match status" value="1"/>
</dbReference>
<keyword evidence="5" id="KW-0547">Nucleotide-binding</keyword>
<dbReference type="EC" id="2.7.13.3" evidence="2"/>
<dbReference type="Pfam" id="PF02518">
    <property type="entry name" value="HATPase_c"/>
    <property type="match status" value="1"/>
</dbReference>
<evidence type="ECO:0000256" key="5">
    <source>
        <dbReference type="ARBA" id="ARBA00022741"/>
    </source>
</evidence>
<dbReference type="CDD" id="cd00082">
    <property type="entry name" value="HisKA"/>
    <property type="match status" value="1"/>
</dbReference>
<feature type="transmembrane region" description="Helical" evidence="9">
    <location>
        <begin position="139"/>
        <end position="159"/>
    </location>
</feature>
<dbReference type="eggNOG" id="COG4191">
    <property type="taxonomic scope" value="Bacteria"/>
</dbReference>
<keyword evidence="4" id="KW-0808">Transferase</keyword>
<keyword evidence="7" id="KW-0067">ATP-binding</keyword>
<dbReference type="HOGENOM" id="CLU_046396_0_0_7"/>